<dbReference type="Gene3D" id="3.10.580.10">
    <property type="entry name" value="CBS-domain"/>
    <property type="match status" value="2"/>
</dbReference>
<evidence type="ECO:0000256" key="3">
    <source>
        <dbReference type="PROSITE-ProRule" id="PRU00703"/>
    </source>
</evidence>
<dbReference type="PROSITE" id="PS51371">
    <property type="entry name" value="CBS"/>
    <property type="match status" value="2"/>
</dbReference>
<comment type="caution">
    <text evidence="5">The sequence shown here is derived from an EMBL/GenBank/DDBJ whole genome shotgun (WGS) entry which is preliminary data.</text>
</comment>
<dbReference type="AlphaFoldDB" id="A0A1Y2BU13"/>
<feature type="domain" description="CBS" evidence="4">
    <location>
        <begin position="251"/>
        <end position="309"/>
    </location>
</feature>
<dbReference type="OrthoDB" id="449052at2759"/>
<dbReference type="SMART" id="SM00116">
    <property type="entry name" value="CBS"/>
    <property type="match status" value="3"/>
</dbReference>
<keyword evidence="6" id="KW-1185">Reference proteome</keyword>
<evidence type="ECO:0000313" key="5">
    <source>
        <dbReference type="EMBL" id="ORY38174.1"/>
    </source>
</evidence>
<accession>A0A1Y2BU13</accession>
<feature type="domain" description="CBS" evidence="4">
    <location>
        <begin position="20"/>
        <end position="80"/>
    </location>
</feature>
<proteinExistence type="predicted"/>
<gene>
    <name evidence="5" type="ORF">BCR33DRAFT_854158</name>
</gene>
<protein>
    <recommendedName>
        <fullName evidence="4">CBS domain-containing protein</fullName>
    </recommendedName>
</protein>
<evidence type="ECO:0000313" key="6">
    <source>
        <dbReference type="Proteomes" id="UP000193642"/>
    </source>
</evidence>
<name>A0A1Y2BU13_9FUNG</name>
<dbReference type="InterPro" id="IPR000644">
    <property type="entry name" value="CBS_dom"/>
</dbReference>
<dbReference type="STRING" id="329046.A0A1Y2BU13"/>
<keyword evidence="2 3" id="KW-0129">CBS domain</keyword>
<evidence type="ECO:0000259" key="4">
    <source>
        <dbReference type="PROSITE" id="PS51371"/>
    </source>
</evidence>
<evidence type="ECO:0000256" key="1">
    <source>
        <dbReference type="ARBA" id="ARBA00022737"/>
    </source>
</evidence>
<dbReference type="EMBL" id="MCGO01000045">
    <property type="protein sequence ID" value="ORY38174.1"/>
    <property type="molecule type" value="Genomic_DNA"/>
</dbReference>
<evidence type="ECO:0000256" key="2">
    <source>
        <dbReference type="ARBA" id="ARBA00023122"/>
    </source>
</evidence>
<dbReference type="InterPro" id="IPR046342">
    <property type="entry name" value="CBS_dom_sf"/>
</dbReference>
<dbReference type="PANTHER" id="PTHR13780:SF128">
    <property type="entry name" value="CBS DOMAIN-CONTAINING PROTEIN"/>
    <property type="match status" value="1"/>
</dbReference>
<dbReference type="Pfam" id="PF00571">
    <property type="entry name" value="CBS"/>
    <property type="match status" value="2"/>
</dbReference>
<dbReference type="Proteomes" id="UP000193642">
    <property type="component" value="Unassembled WGS sequence"/>
</dbReference>
<dbReference type="PANTHER" id="PTHR13780">
    <property type="entry name" value="AMP-ACTIVATED PROTEIN KINASE, GAMMA REGULATORY SUBUNIT"/>
    <property type="match status" value="1"/>
</dbReference>
<dbReference type="SUPFAM" id="SSF54631">
    <property type="entry name" value="CBS-domain pair"/>
    <property type="match status" value="2"/>
</dbReference>
<keyword evidence="1" id="KW-0677">Repeat</keyword>
<dbReference type="InterPro" id="IPR050511">
    <property type="entry name" value="AMPK_gamma/SDS23_families"/>
</dbReference>
<sequence length="311" mass="34169">MSSDPKTSLLTSKTFSELGLAKQNVISVPPQSTIETALKTMASHNILTLPITSRAFPNKFAYILSTLDILLYVTSRQKPGSQLDLSVTVETAMTMDAEMESYRVFERDYRDTIESTLIHFAHGLHRALITDALKEKPAIVITQTDILSYIHKNVCFKQKDKSVLNLPCFSKTLAELGLVTNHVKSMKDSETALEGYTRMAAAKILALPVVDAAGLVVATLSASDLRGLSRETLAYVNLNVLDFIKKMDLKSTKEATSSLTPADTLLDAINLLVERDVHRLWILDSVLRPIGVVSQSDVIAAIMGVSVPRIH</sequence>
<organism evidence="5 6">
    <name type="scientific">Rhizoclosmatium globosum</name>
    <dbReference type="NCBI Taxonomy" id="329046"/>
    <lineage>
        <taxon>Eukaryota</taxon>
        <taxon>Fungi</taxon>
        <taxon>Fungi incertae sedis</taxon>
        <taxon>Chytridiomycota</taxon>
        <taxon>Chytridiomycota incertae sedis</taxon>
        <taxon>Chytridiomycetes</taxon>
        <taxon>Chytridiales</taxon>
        <taxon>Chytriomycetaceae</taxon>
        <taxon>Rhizoclosmatium</taxon>
    </lineage>
</organism>
<reference evidence="5 6" key="1">
    <citation type="submission" date="2016-07" db="EMBL/GenBank/DDBJ databases">
        <title>Pervasive Adenine N6-methylation of Active Genes in Fungi.</title>
        <authorList>
            <consortium name="DOE Joint Genome Institute"/>
            <person name="Mondo S.J."/>
            <person name="Dannebaum R.O."/>
            <person name="Kuo R.C."/>
            <person name="Labutti K."/>
            <person name="Haridas S."/>
            <person name="Kuo A."/>
            <person name="Salamov A."/>
            <person name="Ahrendt S.R."/>
            <person name="Lipzen A."/>
            <person name="Sullivan W."/>
            <person name="Andreopoulos W.B."/>
            <person name="Clum A."/>
            <person name="Lindquist E."/>
            <person name="Daum C."/>
            <person name="Ramamoorthy G.K."/>
            <person name="Gryganskyi A."/>
            <person name="Culley D."/>
            <person name="Magnuson J.K."/>
            <person name="James T.Y."/>
            <person name="O'Malley M.A."/>
            <person name="Stajich J.E."/>
            <person name="Spatafora J.W."/>
            <person name="Visel A."/>
            <person name="Grigoriev I.V."/>
        </authorList>
    </citation>
    <scope>NUCLEOTIDE SEQUENCE [LARGE SCALE GENOMIC DNA]</scope>
    <source>
        <strain evidence="5 6">JEL800</strain>
    </source>
</reference>